<evidence type="ECO:0000256" key="1">
    <source>
        <dbReference type="ARBA" id="ARBA00022723"/>
    </source>
</evidence>
<evidence type="ECO:0000259" key="4">
    <source>
        <dbReference type="PROSITE" id="PS50974"/>
    </source>
</evidence>
<keyword evidence="1" id="KW-0479">Metal-binding</keyword>
<feature type="non-terminal residue" evidence="5">
    <location>
        <position position="1"/>
    </location>
</feature>
<protein>
    <recommendedName>
        <fullName evidence="4">AdoMet activation domain-containing protein</fullName>
    </recommendedName>
</protein>
<comment type="caution">
    <text evidence="5">The sequence shown here is derived from an EMBL/GenBank/DDBJ whole genome shotgun (WGS) entry which is preliminary data.</text>
</comment>
<name>A0A7X5SCV7_XANPE</name>
<proteinExistence type="predicted"/>
<evidence type="ECO:0000256" key="3">
    <source>
        <dbReference type="PROSITE-ProRule" id="PRU00346"/>
    </source>
</evidence>
<dbReference type="Gene3D" id="3.10.196.10">
    <property type="entry name" value="Vitamin B12-dependent methionine synthase, activation domain"/>
    <property type="match status" value="1"/>
</dbReference>
<dbReference type="Pfam" id="PF02965">
    <property type="entry name" value="Met_synt_B12"/>
    <property type="match status" value="1"/>
</dbReference>
<dbReference type="InterPro" id="IPR004223">
    <property type="entry name" value="VitB12-dep_Met_synth_activ_dom"/>
</dbReference>
<evidence type="ECO:0000256" key="2">
    <source>
        <dbReference type="ARBA" id="ARBA00023285"/>
    </source>
</evidence>
<gene>
    <name evidence="5" type="ORF">G3W61_36170</name>
</gene>
<dbReference type="PANTHER" id="PTHR45833:SF1">
    <property type="entry name" value="METHIONINE SYNTHASE"/>
    <property type="match status" value="1"/>
</dbReference>
<dbReference type="AlphaFoldDB" id="A0A7X5SCV7"/>
<dbReference type="GO" id="GO:0046872">
    <property type="term" value="F:metal ion binding"/>
    <property type="evidence" value="ECO:0007669"/>
    <property type="project" value="UniProtKB-KW"/>
</dbReference>
<dbReference type="InterPro" id="IPR037010">
    <property type="entry name" value="VitB12-dep_Met_synth_activ_sf"/>
</dbReference>
<dbReference type="GO" id="GO:0005829">
    <property type="term" value="C:cytosol"/>
    <property type="evidence" value="ECO:0007669"/>
    <property type="project" value="TreeGrafter"/>
</dbReference>
<dbReference type="InterPro" id="IPR050554">
    <property type="entry name" value="Met_Synthase/Corrinoid"/>
</dbReference>
<keyword evidence="3" id="KW-0489">Methyltransferase</keyword>
<dbReference type="PANTHER" id="PTHR45833">
    <property type="entry name" value="METHIONINE SYNTHASE"/>
    <property type="match status" value="1"/>
</dbReference>
<feature type="non-terminal residue" evidence="5">
    <location>
        <position position="76"/>
    </location>
</feature>
<dbReference type="GO" id="GO:0046653">
    <property type="term" value="P:tetrahydrofolate metabolic process"/>
    <property type="evidence" value="ECO:0007669"/>
    <property type="project" value="TreeGrafter"/>
</dbReference>
<reference evidence="5 6" key="1">
    <citation type="submission" date="2019-11" db="EMBL/GenBank/DDBJ databases">
        <title>Genome-resolved metagenomics to study the prevalence of co-infection and intraspecific heterogeneity among plant pathogen metapopulations.</title>
        <authorList>
            <person name="Newberry E."/>
            <person name="Bhandari R."/>
            <person name="Kemble J."/>
            <person name="Sikora E."/>
            <person name="Potnis N."/>
        </authorList>
    </citation>
    <scope>NUCLEOTIDE SEQUENCE [LARGE SCALE GENOMIC DNA]</scope>
    <source>
        <strain evidence="5">Xp_Tom_Tuscaloosa_18b</strain>
    </source>
</reference>
<organism evidence="5 6">
    <name type="scientific">Xanthomonas perforans</name>
    <dbReference type="NCBI Taxonomy" id="442694"/>
    <lineage>
        <taxon>Bacteria</taxon>
        <taxon>Pseudomonadati</taxon>
        <taxon>Pseudomonadota</taxon>
        <taxon>Gammaproteobacteria</taxon>
        <taxon>Lysobacterales</taxon>
        <taxon>Lysobacteraceae</taxon>
        <taxon>Xanthomonas</taxon>
    </lineage>
</organism>
<evidence type="ECO:0000313" key="5">
    <source>
        <dbReference type="EMBL" id="NEL81708.1"/>
    </source>
</evidence>
<evidence type="ECO:0000313" key="6">
    <source>
        <dbReference type="Proteomes" id="UP000471082"/>
    </source>
</evidence>
<dbReference type="Proteomes" id="UP000471082">
    <property type="component" value="Unassembled WGS sequence"/>
</dbReference>
<sequence>AYAGIRPAPGYPAQPDHTEKETLFRLLDATSQTGVELTESYAMWPGSSVSGLYIGHPESYYFGVAKVERDQVQDYA</sequence>
<dbReference type="GO" id="GO:0032259">
    <property type="term" value="P:methylation"/>
    <property type="evidence" value="ECO:0007669"/>
    <property type="project" value="UniProtKB-KW"/>
</dbReference>
<dbReference type="PROSITE" id="PS50974">
    <property type="entry name" value="ADOMET_ACTIVATION"/>
    <property type="match status" value="1"/>
</dbReference>
<accession>A0A7X5SCV7</accession>
<dbReference type="SUPFAM" id="SSF56507">
    <property type="entry name" value="Methionine synthase activation domain-like"/>
    <property type="match status" value="1"/>
</dbReference>
<keyword evidence="2" id="KW-0170">Cobalt</keyword>
<dbReference type="GO" id="GO:0008705">
    <property type="term" value="F:methionine synthase activity"/>
    <property type="evidence" value="ECO:0007669"/>
    <property type="project" value="InterPro"/>
</dbReference>
<feature type="domain" description="AdoMet activation" evidence="4">
    <location>
        <begin position="1"/>
        <end position="76"/>
    </location>
</feature>
<keyword evidence="3" id="KW-0808">Transferase</keyword>
<dbReference type="EMBL" id="JAAGYU010002876">
    <property type="protein sequence ID" value="NEL81708.1"/>
    <property type="molecule type" value="Genomic_DNA"/>
</dbReference>
<dbReference type="GO" id="GO:0050667">
    <property type="term" value="P:homocysteine metabolic process"/>
    <property type="evidence" value="ECO:0007669"/>
    <property type="project" value="TreeGrafter"/>
</dbReference>